<dbReference type="EMBL" id="NPIC01000001">
    <property type="protein sequence ID" value="RDL42316.1"/>
    <property type="molecule type" value="Genomic_DNA"/>
</dbReference>
<dbReference type="PANTHER" id="PTHR31975">
    <property type="entry name" value="BUD SITE SELECTION PROTEIN 7-RELATED"/>
    <property type="match status" value="1"/>
</dbReference>
<dbReference type="InterPro" id="IPR011990">
    <property type="entry name" value="TPR-like_helical_dom_sf"/>
</dbReference>
<dbReference type="InterPro" id="IPR015374">
    <property type="entry name" value="ChAPs"/>
</dbReference>
<evidence type="ECO:0000256" key="1">
    <source>
        <dbReference type="SAM" id="MobiDB-lite"/>
    </source>
</evidence>
<dbReference type="Proteomes" id="UP000254866">
    <property type="component" value="Unassembled WGS sequence"/>
</dbReference>
<proteinExistence type="predicted"/>
<dbReference type="SUPFAM" id="SSF48452">
    <property type="entry name" value="TPR-like"/>
    <property type="match status" value="1"/>
</dbReference>
<dbReference type="STRING" id="2656787.A0A370U3F4"/>
<dbReference type="GeneID" id="43595144"/>
<dbReference type="Gene3D" id="1.25.40.10">
    <property type="entry name" value="Tetratricopeptide repeat domain"/>
    <property type="match status" value="2"/>
</dbReference>
<evidence type="ECO:0000313" key="3">
    <source>
        <dbReference type="Proteomes" id="UP000254866"/>
    </source>
</evidence>
<accession>A0A370U3F4</accession>
<dbReference type="OrthoDB" id="434695at2759"/>
<organism evidence="2 3">
    <name type="scientific">Venustampulla echinocandica</name>
    <dbReference type="NCBI Taxonomy" id="2656787"/>
    <lineage>
        <taxon>Eukaryota</taxon>
        <taxon>Fungi</taxon>
        <taxon>Dikarya</taxon>
        <taxon>Ascomycota</taxon>
        <taxon>Pezizomycotina</taxon>
        <taxon>Leotiomycetes</taxon>
        <taxon>Helotiales</taxon>
        <taxon>Pleuroascaceae</taxon>
        <taxon>Venustampulla</taxon>
    </lineage>
</organism>
<dbReference type="FunFam" id="1.25.40.10:FF:000146">
    <property type="entry name" value="Clathrin-coated vesiclec protein (Bud7)"/>
    <property type="match status" value="1"/>
</dbReference>
<gene>
    <name evidence="2" type="ORF">BP5553_02295</name>
</gene>
<feature type="region of interest" description="Disordered" evidence="1">
    <location>
        <begin position="433"/>
        <end position="547"/>
    </location>
</feature>
<evidence type="ECO:0000313" key="2">
    <source>
        <dbReference type="EMBL" id="RDL42316.1"/>
    </source>
</evidence>
<evidence type="ECO:0008006" key="4">
    <source>
        <dbReference type="Google" id="ProtNLM"/>
    </source>
</evidence>
<protein>
    <recommendedName>
        <fullName evidence="4">Chaps-domain-containing protein</fullName>
    </recommendedName>
</protein>
<comment type="caution">
    <text evidence="2">The sequence shown here is derived from an EMBL/GenBank/DDBJ whole genome shotgun (WGS) entry which is preliminary data.</text>
</comment>
<dbReference type="RefSeq" id="XP_031874972.1">
    <property type="nucleotide sequence ID" value="XM_032010918.1"/>
</dbReference>
<dbReference type="AlphaFoldDB" id="A0A370U3F4"/>
<feature type="compositionally biased region" description="Acidic residues" evidence="1">
    <location>
        <begin position="496"/>
        <end position="507"/>
    </location>
</feature>
<dbReference type="Pfam" id="PF09295">
    <property type="entry name" value="ChAPs"/>
    <property type="match status" value="1"/>
</dbReference>
<keyword evidence="3" id="KW-1185">Reference proteome</keyword>
<dbReference type="GO" id="GO:0034044">
    <property type="term" value="C:exomer complex"/>
    <property type="evidence" value="ECO:0007669"/>
    <property type="project" value="UniProtKB-ARBA"/>
</dbReference>
<sequence length="721" mass="80773">MVAPAVPEITEEILHESIDARTDILSSLRELGPPDLVQLIKQAPRNPGKQTGVYHHVTGVDASSSASLAAYINTLTYKENHQSTTKIVEGVYCCYNAFSRLDMRVHVTIPGSVDGYCIDERGEKRQASDELWLETYLCSVLRAYSYADDGSGDIIKKIMAVRRFNPVTNTETEHRFLQAAEQLFFRGWQLGSDSVVQVPNNVSNHLTAGLLKYFRTTGRFASGINLFEKLRTRNVEVSSLLAKVLFMANEGVQAVRVLHESVKQSPMDYVMLDTQAEFLKNKALNPNTPELKQERLRMALGCADRSTVAAPSEFGTWARLAEVYVAMEDWENALTTLNSCPMFTYQDKDAPVMPEPKEIYLPILPEARLDELETEPESKYGEPTHPSLSNLRAAQYRGTFKHAYSILTEMTAKIGWDQLLKIRSNVFVMEEEYRSEKQPPAGQQGDTDKRNPSTDVLRGSPGPPVNGDDHTDDGKSTNGGAALPSVVAENGPAENESAENESADNEPAENGLAENEPAVDEPVEKPSHTVTPEEAKGGNEDSEATEEQLSRFNNKRLCERWLDSLFMVLYEDLRIYTIWRTEMAQYRAQSMQYKKSAEEWEILGSLADRLHHHSEAVEAYRACLAIRFSPKALFGILADLEKNKNTRETVAAVIRLITWQYKWYSEFSPELLLTIRTLIEDEGAVKVRSIIQATSMPQNVLDLTHHYAALCAAFRSSGTEA</sequence>
<dbReference type="GO" id="GO:0006893">
    <property type="term" value="P:Golgi to plasma membrane transport"/>
    <property type="evidence" value="ECO:0007669"/>
    <property type="project" value="TreeGrafter"/>
</dbReference>
<dbReference type="PANTHER" id="PTHR31975:SF1">
    <property type="entry name" value="BUD SITE SELECTION PROTEIN 7-RELATED"/>
    <property type="match status" value="1"/>
</dbReference>
<name>A0A370U3F4_9HELO</name>
<feature type="compositionally biased region" description="Basic and acidic residues" evidence="1">
    <location>
        <begin position="522"/>
        <end position="539"/>
    </location>
</feature>
<dbReference type="FunFam" id="1.25.40.10:FF:000149">
    <property type="entry name" value="Clathrin-coated vesiclec protein (Bud7)"/>
    <property type="match status" value="1"/>
</dbReference>
<reference evidence="2 3" key="1">
    <citation type="journal article" date="2018" name="IMA Fungus">
        <title>IMA Genome-F 9: Draft genome sequence of Annulohypoxylon stygium, Aspergillus mulundensis, Berkeleyomyces basicola (syn. Thielaviopsis basicola), Ceratocystis smalleyi, two Cercospora beticola strains, Coleophoma cylindrospora, Fusarium fracticaudum, Phialophora cf. hyalina, and Morchella septimelata.</title>
        <authorList>
            <person name="Wingfield B.D."/>
            <person name="Bills G.F."/>
            <person name="Dong Y."/>
            <person name="Huang W."/>
            <person name="Nel W.J."/>
            <person name="Swalarsk-Parry B.S."/>
            <person name="Vaghefi N."/>
            <person name="Wilken P.M."/>
            <person name="An Z."/>
            <person name="de Beer Z.W."/>
            <person name="De Vos L."/>
            <person name="Chen L."/>
            <person name="Duong T.A."/>
            <person name="Gao Y."/>
            <person name="Hammerbacher A."/>
            <person name="Kikkert J.R."/>
            <person name="Li Y."/>
            <person name="Li H."/>
            <person name="Li K."/>
            <person name="Li Q."/>
            <person name="Liu X."/>
            <person name="Ma X."/>
            <person name="Naidoo K."/>
            <person name="Pethybridge S.J."/>
            <person name="Sun J."/>
            <person name="Steenkamp E.T."/>
            <person name="van der Nest M.A."/>
            <person name="van Wyk S."/>
            <person name="Wingfield M.J."/>
            <person name="Xiong C."/>
            <person name="Yue Q."/>
            <person name="Zhang X."/>
        </authorList>
    </citation>
    <scope>NUCLEOTIDE SEQUENCE [LARGE SCALE GENOMIC DNA]</scope>
    <source>
        <strain evidence="2 3">BP 5553</strain>
    </source>
</reference>